<dbReference type="Gene3D" id="3.30.2090.10">
    <property type="entry name" value="Multidrug efflux transporter AcrB TolC docking domain, DN and DC subdomains"/>
    <property type="match status" value="3"/>
</dbReference>
<evidence type="ECO:0000256" key="1">
    <source>
        <dbReference type="ARBA" id="ARBA00022448"/>
    </source>
</evidence>
<feature type="transmembrane region" description="Helical" evidence="8">
    <location>
        <begin position="336"/>
        <end position="353"/>
    </location>
</feature>
<feature type="transmembrane region" description="Helical" evidence="8">
    <location>
        <begin position="431"/>
        <end position="451"/>
    </location>
</feature>
<keyword evidence="1" id="KW-0813">Transport</keyword>
<dbReference type="PANTHER" id="PTHR32063:SF34">
    <property type="entry name" value="MULTIDRUG RESISTANCE PROTEIN MDTC"/>
    <property type="match status" value="1"/>
</dbReference>
<keyword evidence="2" id="KW-1003">Cell membrane</keyword>
<feature type="transmembrane region" description="Helical" evidence="8">
    <location>
        <begin position="12"/>
        <end position="32"/>
    </location>
</feature>
<feature type="transmembrane region" description="Helical" evidence="8">
    <location>
        <begin position="942"/>
        <end position="962"/>
    </location>
</feature>
<dbReference type="Gene3D" id="3.30.70.1440">
    <property type="entry name" value="Multidrug efflux transporter AcrB pore domain"/>
    <property type="match status" value="2"/>
</dbReference>
<dbReference type="SUPFAM" id="SSF82714">
    <property type="entry name" value="Multidrug efflux transporter AcrB TolC docking domain, DN and DC subdomains"/>
    <property type="match status" value="2"/>
</dbReference>
<dbReference type="OrthoDB" id="9807350at2"/>
<protein>
    <submittedName>
        <fullName evidence="9">Putative multidrug resistance protein mdtC</fullName>
    </submittedName>
</protein>
<feature type="transmembrane region" description="Helical" evidence="8">
    <location>
        <begin position="535"/>
        <end position="554"/>
    </location>
</feature>
<feature type="transmembrane region" description="Helical" evidence="8">
    <location>
        <begin position="1046"/>
        <end position="1072"/>
    </location>
</feature>
<gene>
    <name evidence="9" type="ORF">GLUCOINTEAF2_0202463</name>
</gene>
<feature type="region of interest" description="Disordered" evidence="7">
    <location>
        <begin position="780"/>
        <end position="808"/>
    </location>
</feature>
<dbReference type="RefSeq" id="WP_039732915.1">
    <property type="nucleotide sequence ID" value="NZ_JUFX02000189.1"/>
</dbReference>
<feature type="transmembrane region" description="Helical" evidence="8">
    <location>
        <begin position="386"/>
        <end position="410"/>
    </location>
</feature>
<dbReference type="Gene3D" id="3.30.70.1430">
    <property type="entry name" value="Multidrug efflux transporter AcrB pore domain"/>
    <property type="match status" value="2"/>
</dbReference>
<evidence type="ECO:0000256" key="8">
    <source>
        <dbReference type="SAM" id="Phobius"/>
    </source>
</evidence>
<dbReference type="InterPro" id="IPR001036">
    <property type="entry name" value="Acrflvin-R"/>
</dbReference>
<evidence type="ECO:0000313" key="10">
    <source>
        <dbReference type="Proteomes" id="UP000031553"/>
    </source>
</evidence>
<feature type="transmembrane region" description="Helical" evidence="8">
    <location>
        <begin position="918"/>
        <end position="935"/>
    </location>
</feature>
<sequence>MSIVALCIKRPIGTTLIVIGMMIAGAIGYWLLPVSDLPNVDLPVIQVQAQQAGGTPEQIASTIAEPLERHLGTIAGLSEMTSQSVTGQVSIALQFDTSRDINSAARDVQAAIVAARADLPATLRQNPTYVEANTAGMPVMVLALTSETRTPAQVYDVATNVLEQHLSQISGVGQLMLGGAALPAVRVELNPLALFKYGIGFEDIRAALSSANANTPKGFLNRGKQRLILQTNDQVHGAKDLKGLIVAYRSMRPVRLEDVAQVTDGVENVENGGFFNRKPAVLAIVFPRAGANVVQTINQIRAQFPTLKAALPADVELHVGMDRSATIQAALTDTKSTLVLSVLLVVGVVLVFLRSPRTTIVPALVIPASLVTTFGVMKLLNYSLDSLSLMALTIATGFVVDDAIVVIENISRHMEQGASRADAVLQGAQEVAFTVLSVSISLVAVFLPILMLGGLMGSLLHEFAVTISVMVLVSMVLSLTLTPMMCARILPSGEARADRPPTFWSRLSARMERAFAYVENAYGRSLGAALRHRRLVLLSLPVTIGVMGLLFVIMPKGLFPTEDTGMMMAHLVADQATSFDEMLAKVDQVEKNILENGQVSGVTGFVGGRNSSNQANIFIDLIDKAQRKTTISQTLADLTHRTHDLVGGQFIAMLPSLLPSGGRQANGAYQYTLQSDDAATLYHWIPRLQAALQKHAELRDVSSDVQQGGLSTNVMINRDVSGRTNLTPQLISNTIYDAFGQRAASVIYNPLNQYRVVMNVLPKYWDNADTLQQVWVSTSGGTASGSTQSNTIKVTSSSTTSTTSSSLSSQSFANQIQNSLAGGSGASSGSAVSSTAETMVPLSVVSGMQSATMPLSVNHQGQSLAATLSFNLASGASMSDATRIINEEIVRLQVPASVHGHFAGTAAQFQSSASNEPLLIVAALGAVYLVLGILYESYVHPLTILSTLPSAGVGALLALYLLGQEFDLIALIGLILLIGIVKKNAIMLVDFAITEERNHNRPAQDAIHTACLLRFRPIMMTTIAAAMGALPLVVGNGYGAELRRPLGIAIMGGLLFSQVLTLYTTPVVYLYLDRLGQWGRRRLPAIFHAIARAVRPARSS</sequence>
<dbReference type="SUPFAM" id="SSF82866">
    <property type="entry name" value="Multidrug efflux transporter AcrB transmembrane domain"/>
    <property type="match status" value="2"/>
</dbReference>
<dbReference type="Pfam" id="PF00873">
    <property type="entry name" value="ACR_tran"/>
    <property type="match status" value="2"/>
</dbReference>
<keyword evidence="4 8" id="KW-0812">Transmembrane</keyword>
<dbReference type="SUPFAM" id="SSF82693">
    <property type="entry name" value="Multidrug efflux transporter AcrB pore domain, PN1, PN2, PC1 and PC2 subdomains"/>
    <property type="match status" value="3"/>
</dbReference>
<feature type="transmembrane region" description="Helical" evidence="8">
    <location>
        <begin position="968"/>
        <end position="993"/>
    </location>
</feature>
<dbReference type="PRINTS" id="PR00702">
    <property type="entry name" value="ACRIFLAVINRP"/>
</dbReference>
<dbReference type="AlphaFoldDB" id="A0A0N1FL08"/>
<evidence type="ECO:0000256" key="2">
    <source>
        <dbReference type="ARBA" id="ARBA00022475"/>
    </source>
</evidence>
<evidence type="ECO:0000256" key="4">
    <source>
        <dbReference type="ARBA" id="ARBA00022692"/>
    </source>
</evidence>
<reference evidence="9 10" key="1">
    <citation type="submission" date="2015-07" db="EMBL/GenBank/DDBJ databases">
        <title>Draft Genome Sequence of Komagataeibacter intermedius Strain AF2, Isolated from Kombucha Tea.</title>
        <authorList>
            <person name="Santos R.A."/>
            <person name="Berretta A.A."/>
            <person name="Barud H.S."/>
            <person name="Ribeiro S.J."/>
            <person name="Gonzalez-Garcia L.N."/>
            <person name="Zucchi T.D."/>
            <person name="Goldman G.H."/>
            <person name="Riano-Pachon D.M."/>
        </authorList>
    </citation>
    <scope>NUCLEOTIDE SEQUENCE [LARGE SCALE GENOMIC DNA]</scope>
    <source>
        <strain evidence="9 10">AF2</strain>
    </source>
</reference>
<evidence type="ECO:0000256" key="5">
    <source>
        <dbReference type="ARBA" id="ARBA00022989"/>
    </source>
</evidence>
<dbReference type="Gene3D" id="1.20.1640.10">
    <property type="entry name" value="Multidrug efflux transporter AcrB transmembrane domain"/>
    <property type="match status" value="3"/>
</dbReference>
<dbReference type="Proteomes" id="UP000031553">
    <property type="component" value="Unassembled WGS sequence"/>
</dbReference>
<dbReference type="Gene3D" id="3.30.70.1320">
    <property type="entry name" value="Multidrug efflux transporter AcrB pore domain like"/>
    <property type="match status" value="1"/>
</dbReference>
<comment type="caution">
    <text evidence="9">The sequence shown here is derived from an EMBL/GenBank/DDBJ whole genome shotgun (WGS) entry which is preliminary data.</text>
</comment>
<feature type="transmembrane region" description="Helical" evidence="8">
    <location>
        <begin position="1013"/>
        <end position="1034"/>
    </location>
</feature>
<feature type="transmembrane region" description="Helical" evidence="8">
    <location>
        <begin position="463"/>
        <end position="482"/>
    </location>
</feature>
<keyword evidence="6 8" id="KW-0472">Membrane</keyword>
<evidence type="ECO:0000256" key="7">
    <source>
        <dbReference type="SAM" id="MobiDB-lite"/>
    </source>
</evidence>
<organism evidence="9 10">
    <name type="scientific">Komagataeibacter intermedius AF2</name>
    <dbReference type="NCBI Taxonomy" id="1458464"/>
    <lineage>
        <taxon>Bacteria</taxon>
        <taxon>Pseudomonadati</taxon>
        <taxon>Pseudomonadota</taxon>
        <taxon>Alphaproteobacteria</taxon>
        <taxon>Acetobacterales</taxon>
        <taxon>Acetobacteraceae</taxon>
        <taxon>Komagataeibacter</taxon>
    </lineage>
</organism>
<dbReference type="EMBL" id="JUFX02000189">
    <property type="protein sequence ID" value="KPH86902.1"/>
    <property type="molecule type" value="Genomic_DNA"/>
</dbReference>
<keyword evidence="5 8" id="KW-1133">Transmembrane helix</keyword>
<evidence type="ECO:0000313" key="9">
    <source>
        <dbReference type="EMBL" id="KPH86902.1"/>
    </source>
</evidence>
<evidence type="ECO:0000256" key="6">
    <source>
        <dbReference type="ARBA" id="ARBA00023136"/>
    </source>
</evidence>
<name>A0A0N1FL08_9PROT</name>
<proteinExistence type="predicted"/>
<dbReference type="PANTHER" id="PTHR32063">
    <property type="match status" value="1"/>
</dbReference>
<accession>A0A0N1FL08</accession>
<dbReference type="GO" id="GO:0042910">
    <property type="term" value="F:xenobiotic transmembrane transporter activity"/>
    <property type="evidence" value="ECO:0007669"/>
    <property type="project" value="TreeGrafter"/>
</dbReference>
<dbReference type="GO" id="GO:0005886">
    <property type="term" value="C:plasma membrane"/>
    <property type="evidence" value="ECO:0007669"/>
    <property type="project" value="TreeGrafter"/>
</dbReference>
<feature type="transmembrane region" description="Helical" evidence="8">
    <location>
        <begin position="360"/>
        <end position="380"/>
    </location>
</feature>
<dbReference type="InterPro" id="IPR027463">
    <property type="entry name" value="AcrB_DN_DC_subdom"/>
</dbReference>
<evidence type="ECO:0000256" key="3">
    <source>
        <dbReference type="ARBA" id="ARBA00022519"/>
    </source>
</evidence>
<keyword evidence="3" id="KW-0997">Cell inner membrane</keyword>